<dbReference type="RefSeq" id="WP_114100593.1">
    <property type="nucleotide sequence ID" value="NZ_JPWF01000001.1"/>
</dbReference>
<feature type="domain" description="Amidohydrolase-related" evidence="1">
    <location>
        <begin position="12"/>
        <end position="273"/>
    </location>
</feature>
<proteinExistence type="predicted"/>
<protein>
    <recommendedName>
        <fullName evidence="1">Amidohydrolase-related domain-containing protein</fullName>
    </recommendedName>
</protein>
<dbReference type="InterPro" id="IPR052358">
    <property type="entry name" value="Aro_Compnd_Degr_Hydrolases"/>
</dbReference>
<comment type="caution">
    <text evidence="2">The sequence shown here is derived from an EMBL/GenBank/DDBJ whole genome shotgun (WGS) entry which is preliminary data.</text>
</comment>
<dbReference type="EMBL" id="JPWF01000001">
    <property type="protein sequence ID" value="RCK39813.1"/>
    <property type="molecule type" value="Genomic_DNA"/>
</dbReference>
<dbReference type="InterPro" id="IPR006680">
    <property type="entry name" value="Amidohydro-rel"/>
</dbReference>
<evidence type="ECO:0000259" key="1">
    <source>
        <dbReference type="Pfam" id="PF04909"/>
    </source>
</evidence>
<name>A0A367WEG0_9PROT</name>
<dbReference type="OrthoDB" id="9787654at2"/>
<dbReference type="Gene3D" id="3.20.20.140">
    <property type="entry name" value="Metal-dependent hydrolases"/>
    <property type="match status" value="1"/>
</dbReference>
<evidence type="ECO:0000313" key="2">
    <source>
        <dbReference type="EMBL" id="RCK39813.1"/>
    </source>
</evidence>
<dbReference type="GO" id="GO:0016787">
    <property type="term" value="F:hydrolase activity"/>
    <property type="evidence" value="ECO:0007669"/>
    <property type="project" value="InterPro"/>
</dbReference>
<dbReference type="Proteomes" id="UP000253226">
    <property type="component" value="Unassembled WGS sequence"/>
</dbReference>
<dbReference type="SUPFAM" id="SSF51556">
    <property type="entry name" value="Metallo-dependent hydrolases"/>
    <property type="match status" value="1"/>
</dbReference>
<dbReference type="PANTHER" id="PTHR35563:SF2">
    <property type="entry name" value="BARREL METAL-DEPENDENT HYDROLASE, PUTATIVE (AFU_ORTHOLOGUE AFUA_1G16240)-RELATED"/>
    <property type="match status" value="1"/>
</dbReference>
<evidence type="ECO:0000313" key="3">
    <source>
        <dbReference type="Proteomes" id="UP000253226"/>
    </source>
</evidence>
<dbReference type="InterPro" id="IPR032466">
    <property type="entry name" value="Metal_Hydrolase"/>
</dbReference>
<dbReference type="Pfam" id="PF04909">
    <property type="entry name" value="Amidohydro_2"/>
    <property type="match status" value="1"/>
</dbReference>
<dbReference type="PANTHER" id="PTHR35563">
    <property type="entry name" value="BARREL METAL-DEPENDENT HYDROLASE, PUTATIVE (AFU_ORTHOLOGUE AFUA_1G16240)-RELATED"/>
    <property type="match status" value="1"/>
</dbReference>
<accession>A0A367WEG0</accession>
<sequence>MTRTIVVPRGACDTHIHVYRKGAQTVPDAIAAPEEDDVESYRAVRDALGLTRAVIVQPTAYGTDNSVTADGIVALGRRDTRGVAVVDDSVSEKTLRDLTDSGFCGARFQMLAGGVIPWDQLDTIANRVHDFDWHVQLQMDGHNLPDREAQILSWPGRIVIDHIGKFLEPVEPDHHAFQCLLRLIDTGRVWVKLSAPYEVSRIGEPRYNDVSALAKALVAHAPERMMWASNWPHIMTTPRPDDGKMLELLQDWAPDASLQRRILCENPQKVYGFEPVLADATPA</sequence>
<dbReference type="AlphaFoldDB" id="A0A367WEG0"/>
<reference evidence="2 3" key="1">
    <citation type="submission" date="2014-07" db="EMBL/GenBank/DDBJ databases">
        <title>Draft genome sequence of Thalassospira profundimaris 35.</title>
        <authorList>
            <person name="Lai Q."/>
            <person name="Shao Z."/>
        </authorList>
    </citation>
    <scope>NUCLEOTIDE SEQUENCE [LARGE SCALE GENOMIC DNA]</scope>
    <source>
        <strain evidence="2 3">35</strain>
    </source>
</reference>
<gene>
    <name evidence="2" type="ORF">TH19_01850</name>
</gene>
<organism evidence="2 3">
    <name type="scientific">Thalassospira profundimaris</name>
    <dbReference type="NCBI Taxonomy" id="502049"/>
    <lineage>
        <taxon>Bacteria</taxon>
        <taxon>Pseudomonadati</taxon>
        <taxon>Pseudomonadota</taxon>
        <taxon>Alphaproteobacteria</taxon>
        <taxon>Rhodospirillales</taxon>
        <taxon>Thalassospiraceae</taxon>
        <taxon>Thalassospira</taxon>
    </lineage>
</organism>